<name>A0A6J1Q368_9HYME</name>
<gene>
    <name evidence="3" type="primary">LOC112456852</name>
</gene>
<evidence type="ECO:0000256" key="1">
    <source>
        <dbReference type="SAM" id="MobiDB-lite"/>
    </source>
</evidence>
<evidence type="ECO:0000313" key="2">
    <source>
        <dbReference type="Proteomes" id="UP000504618"/>
    </source>
</evidence>
<dbReference type="Pfam" id="PF05380">
    <property type="entry name" value="Peptidase_A17"/>
    <property type="match status" value="1"/>
</dbReference>
<dbReference type="OrthoDB" id="8010063at2759"/>
<dbReference type="InterPro" id="IPR043502">
    <property type="entry name" value="DNA/RNA_pol_sf"/>
</dbReference>
<dbReference type="SUPFAM" id="SSF56672">
    <property type="entry name" value="DNA/RNA polymerases"/>
    <property type="match status" value="1"/>
</dbReference>
<reference evidence="3" key="1">
    <citation type="submission" date="2025-08" db="UniProtKB">
        <authorList>
            <consortium name="RefSeq"/>
        </authorList>
    </citation>
    <scope>IDENTIFICATION</scope>
    <source>
        <tissue evidence="3">Whole body</tissue>
    </source>
</reference>
<feature type="compositionally biased region" description="Low complexity" evidence="1">
    <location>
        <begin position="12"/>
        <end position="23"/>
    </location>
</feature>
<dbReference type="GeneID" id="112456852"/>
<protein>
    <submittedName>
        <fullName evidence="3">Uncharacterized protein LOC112456852</fullName>
    </submittedName>
</protein>
<keyword evidence="2" id="KW-1185">Reference proteome</keyword>
<proteinExistence type="predicted"/>
<organism evidence="2 3">
    <name type="scientific">Temnothorax curvispinosus</name>
    <dbReference type="NCBI Taxonomy" id="300111"/>
    <lineage>
        <taxon>Eukaryota</taxon>
        <taxon>Metazoa</taxon>
        <taxon>Ecdysozoa</taxon>
        <taxon>Arthropoda</taxon>
        <taxon>Hexapoda</taxon>
        <taxon>Insecta</taxon>
        <taxon>Pterygota</taxon>
        <taxon>Neoptera</taxon>
        <taxon>Endopterygota</taxon>
        <taxon>Hymenoptera</taxon>
        <taxon>Apocrita</taxon>
        <taxon>Aculeata</taxon>
        <taxon>Formicoidea</taxon>
        <taxon>Formicidae</taxon>
        <taxon>Myrmicinae</taxon>
        <taxon>Temnothorax</taxon>
    </lineage>
</organism>
<sequence length="416" mass="47154">MTEPAKAGTGSTETTTPLLEVPPARTSERQASPVRLSTELILKVLANILPSFNVAPLKWPHLTKLTLADPDFLTPRPVDIIIGAVSYGQIIKPNIIKRDTLMPIAQLSIFGWLVLGPVDISSPASAAVHHASIQEREDALDELLSKFWTQEEVPASTNHDLTPDEKRWRYTVRIPLKLSPNTLSDSYLTAHRCLQSLLRRLSRDDNYRRLYHQFMTEYQELNHMKKALPASSQHTQYYLSHHGVLKPDSATTKLRVVFNGSSASTSGRSLNDLMHTGAKLHLDITDGLLWIRQVRHLVATDITKMYRQINVHENDWDIQRILWIDDQLNEVPHYLTTVTYETNAAPFLSVQTLLWLPQEDTFTFSTRISSHTDHLTKRLVLSEVAQIFDPLGFASPGVIKAKMLLQEFWLHKAPMG</sequence>
<evidence type="ECO:0000313" key="3">
    <source>
        <dbReference type="RefSeq" id="XP_024875380.1"/>
    </source>
</evidence>
<dbReference type="PANTHER" id="PTHR47331:SF5">
    <property type="entry name" value="RIBONUCLEASE H"/>
    <property type="match status" value="1"/>
</dbReference>
<dbReference type="GO" id="GO:0071897">
    <property type="term" value="P:DNA biosynthetic process"/>
    <property type="evidence" value="ECO:0007669"/>
    <property type="project" value="UniProtKB-ARBA"/>
</dbReference>
<dbReference type="RefSeq" id="XP_024875380.1">
    <property type="nucleotide sequence ID" value="XM_025019612.1"/>
</dbReference>
<dbReference type="Proteomes" id="UP000504618">
    <property type="component" value="Unplaced"/>
</dbReference>
<dbReference type="InterPro" id="IPR008042">
    <property type="entry name" value="Retrotrans_Pao"/>
</dbReference>
<dbReference type="PANTHER" id="PTHR47331">
    <property type="entry name" value="PHD-TYPE DOMAIN-CONTAINING PROTEIN"/>
    <property type="match status" value="1"/>
</dbReference>
<accession>A0A6J1Q368</accession>
<feature type="region of interest" description="Disordered" evidence="1">
    <location>
        <begin position="1"/>
        <end position="31"/>
    </location>
</feature>
<dbReference type="AlphaFoldDB" id="A0A6J1Q368"/>